<reference evidence="3" key="1">
    <citation type="journal article" date="2018" name="Proc. Natl. Acad. Sci. U.S.A.">
        <title>Linking secondary metabolites to gene clusters through genome sequencing of six diverse Aspergillus species.</title>
        <authorList>
            <person name="Kaerboelling I."/>
            <person name="Vesth T.C."/>
            <person name="Frisvad J.C."/>
            <person name="Nybo J.L."/>
            <person name="Theobald S."/>
            <person name="Kuo A."/>
            <person name="Bowyer P."/>
            <person name="Matsuda Y."/>
            <person name="Mondo S."/>
            <person name="Lyhne E.K."/>
            <person name="Kogle M.E."/>
            <person name="Clum A."/>
            <person name="Lipzen A."/>
            <person name="Salamov A."/>
            <person name="Ngan C.Y."/>
            <person name="Daum C."/>
            <person name="Chiniquy J."/>
            <person name="Barry K."/>
            <person name="LaButti K."/>
            <person name="Haridas S."/>
            <person name="Simmons B.A."/>
            <person name="Magnuson J.K."/>
            <person name="Mortensen U.H."/>
            <person name="Larsen T.O."/>
            <person name="Grigoriev I.V."/>
            <person name="Baker S.E."/>
            <person name="Andersen M.R."/>
        </authorList>
    </citation>
    <scope>NUCLEOTIDE SEQUENCE [LARGE SCALE GENOMIC DNA]</scope>
    <source>
        <strain evidence="3">IBT 16806</strain>
    </source>
</reference>
<comment type="caution">
    <text evidence="2">The sequence shown here is derived from an EMBL/GenBank/DDBJ whole genome shotgun (WGS) entry which is preliminary data.</text>
</comment>
<feature type="chain" id="PRO_5014121058" description="Secreted protein" evidence="1">
    <location>
        <begin position="22"/>
        <end position="66"/>
    </location>
</feature>
<keyword evidence="3" id="KW-1185">Reference proteome</keyword>
<accession>A0A2I1BVF1</accession>
<dbReference type="GeneID" id="36539724"/>
<organism evidence="2 3">
    <name type="scientific">Aspergillus novofumigatus (strain IBT 16806)</name>
    <dbReference type="NCBI Taxonomy" id="1392255"/>
    <lineage>
        <taxon>Eukaryota</taxon>
        <taxon>Fungi</taxon>
        <taxon>Dikarya</taxon>
        <taxon>Ascomycota</taxon>
        <taxon>Pezizomycotina</taxon>
        <taxon>Eurotiomycetes</taxon>
        <taxon>Eurotiomycetidae</taxon>
        <taxon>Eurotiales</taxon>
        <taxon>Aspergillaceae</taxon>
        <taxon>Aspergillus</taxon>
        <taxon>Aspergillus subgen. Fumigati</taxon>
    </lineage>
</organism>
<evidence type="ECO:0000256" key="1">
    <source>
        <dbReference type="SAM" id="SignalP"/>
    </source>
</evidence>
<keyword evidence="1" id="KW-0732">Signal</keyword>
<evidence type="ECO:0000313" key="3">
    <source>
        <dbReference type="Proteomes" id="UP000234474"/>
    </source>
</evidence>
<dbReference type="AlphaFoldDB" id="A0A2I1BVF1"/>
<proteinExistence type="predicted"/>
<dbReference type="Proteomes" id="UP000234474">
    <property type="component" value="Unassembled WGS sequence"/>
</dbReference>
<protein>
    <recommendedName>
        <fullName evidence="4">Secreted protein</fullName>
    </recommendedName>
</protein>
<gene>
    <name evidence="2" type="ORF">P174DRAFT_56635</name>
</gene>
<name>A0A2I1BVF1_ASPN1</name>
<evidence type="ECO:0000313" key="2">
    <source>
        <dbReference type="EMBL" id="PKX89335.1"/>
    </source>
</evidence>
<dbReference type="EMBL" id="MSZS01000010">
    <property type="protein sequence ID" value="PKX89335.1"/>
    <property type="molecule type" value="Genomic_DNA"/>
</dbReference>
<evidence type="ECO:0008006" key="4">
    <source>
        <dbReference type="Google" id="ProtNLM"/>
    </source>
</evidence>
<dbReference type="RefSeq" id="XP_024677930.1">
    <property type="nucleotide sequence ID" value="XM_024832388.1"/>
</dbReference>
<feature type="signal peptide" evidence="1">
    <location>
        <begin position="1"/>
        <end position="21"/>
    </location>
</feature>
<sequence length="66" mass="7297">MLTNHNSVYVFFFFLVQSGNAGCCSLRAAFSPKAPKMMTQNLLSDNQVLKRTTPSGKATTRMYSTS</sequence>
<dbReference type="VEuPathDB" id="FungiDB:P174DRAFT_56635"/>